<dbReference type="STRING" id="1177154.Y5S_00959"/>
<name>A0A095UT70_9GAMM</name>
<evidence type="ECO:0000259" key="1">
    <source>
        <dbReference type="Pfam" id="PF10675"/>
    </source>
</evidence>
<organism evidence="2 3">
    <name type="scientific">Alcanivorax nanhaiticus</name>
    <dbReference type="NCBI Taxonomy" id="1177154"/>
    <lineage>
        <taxon>Bacteria</taxon>
        <taxon>Pseudomonadati</taxon>
        <taxon>Pseudomonadota</taxon>
        <taxon>Gammaproteobacteria</taxon>
        <taxon>Oceanospirillales</taxon>
        <taxon>Alcanivoracaceae</taxon>
        <taxon>Alcanivorax</taxon>
    </lineage>
</organism>
<comment type="caution">
    <text evidence="2">The sequence shown here is derived from an EMBL/GenBank/DDBJ whole genome shotgun (WGS) entry which is preliminary data.</text>
</comment>
<proteinExistence type="predicted"/>
<gene>
    <name evidence="2" type="ORF">Y5S_00959</name>
</gene>
<evidence type="ECO:0000313" key="2">
    <source>
        <dbReference type="EMBL" id="KGD65735.1"/>
    </source>
</evidence>
<dbReference type="InterPro" id="IPR019617">
    <property type="entry name" value="DUF2489"/>
</dbReference>
<reference evidence="2 3" key="1">
    <citation type="submission" date="2012-09" db="EMBL/GenBank/DDBJ databases">
        <title>Genome Sequence of alkane-degrading Bacterium Alcanivorax sp. 19-m-6.</title>
        <authorList>
            <person name="Lai Q."/>
            <person name="Shao Z."/>
        </authorList>
    </citation>
    <scope>NUCLEOTIDE SEQUENCE [LARGE SCALE GENOMIC DNA]</scope>
    <source>
        <strain evidence="2 3">19-m-6</strain>
    </source>
</reference>
<accession>A0A095UT70</accession>
<feature type="domain" description="DUF2489" evidence="1">
    <location>
        <begin position="1"/>
        <end position="95"/>
    </location>
</feature>
<evidence type="ECO:0000313" key="3">
    <source>
        <dbReference type="Proteomes" id="UP000029444"/>
    </source>
</evidence>
<dbReference type="Proteomes" id="UP000029444">
    <property type="component" value="Unassembled WGS sequence"/>
</dbReference>
<protein>
    <recommendedName>
        <fullName evidence="1">DUF2489 domain-containing protein</fullName>
    </recommendedName>
</protein>
<dbReference type="AlphaFoldDB" id="A0A095UT70"/>
<dbReference type="Pfam" id="PF10675">
    <property type="entry name" value="DUF2489"/>
    <property type="match status" value="1"/>
</dbReference>
<sequence>MLDSLEVLTLAMAQQQVELSEAAIRISALLDTLPESISPKVDLSDFHQFAETCRQFDRGEARAALTPRVRHQQDSYRWQLEAEYKERLESCAQRLETVLPAWRSGLRLSSSLK</sequence>
<dbReference type="EMBL" id="ARXV01000003">
    <property type="protein sequence ID" value="KGD65735.1"/>
    <property type="molecule type" value="Genomic_DNA"/>
</dbReference>
<keyword evidence="3" id="KW-1185">Reference proteome</keyword>